<dbReference type="GO" id="GO:0009252">
    <property type="term" value="P:peptidoglycan biosynthetic process"/>
    <property type="evidence" value="ECO:0007669"/>
    <property type="project" value="UniProtKB-UniRule"/>
</dbReference>
<evidence type="ECO:0000256" key="3">
    <source>
        <dbReference type="ARBA" id="ARBA00004496"/>
    </source>
</evidence>
<comment type="subcellular location">
    <subcellularLocation>
        <location evidence="3 20">Cytoplasm</location>
    </subcellularLocation>
</comment>
<keyword evidence="11 20" id="KW-0274">FAD</keyword>
<dbReference type="InterPro" id="IPR016167">
    <property type="entry name" value="FAD-bd_PCMH_sub1"/>
</dbReference>
<evidence type="ECO:0000256" key="17">
    <source>
        <dbReference type="ARBA" id="ARBA00023316"/>
    </source>
</evidence>
<dbReference type="InterPro" id="IPR016169">
    <property type="entry name" value="FAD-bd_PCMH_sub2"/>
</dbReference>
<dbReference type="EC" id="1.3.1.98" evidence="6 20"/>
<comment type="function">
    <text evidence="2 20">Cell wall formation.</text>
</comment>
<reference evidence="22 23" key="1">
    <citation type="submission" date="2020-06" db="EMBL/GenBank/DDBJ databases">
        <title>Dysbiosis in marine aquaculture revealed through microbiome analysis: reverse ecology for environmental sustainability.</title>
        <authorList>
            <person name="Haro-Moreno J.M."/>
            <person name="Coutinho F.H."/>
            <person name="Zaragoza-Solas A."/>
            <person name="Picazo A."/>
            <person name="Almagro-Moreno S."/>
            <person name="Lopez-Perez M."/>
        </authorList>
    </citation>
    <scope>NUCLEOTIDE SEQUENCE [LARGE SCALE GENOMIC DNA]</scope>
    <source>
        <strain evidence="22">MCMED-G42</strain>
    </source>
</reference>
<keyword evidence="12 20" id="KW-0521">NADP</keyword>
<comment type="caution">
    <text evidence="22">The sequence shown here is derived from an EMBL/GenBank/DDBJ whole genome shotgun (WGS) entry which is preliminary data.</text>
</comment>
<protein>
    <recommendedName>
        <fullName evidence="7 20">UDP-N-acetylenolpyruvoylglucosamine reductase</fullName>
        <ecNumber evidence="6 20">1.3.1.98</ecNumber>
    </recommendedName>
    <alternativeName>
        <fullName evidence="18 20">UDP-N-acetylmuramate dehydrogenase</fullName>
    </alternativeName>
</protein>
<keyword evidence="9 20" id="KW-0132">Cell division</keyword>
<evidence type="ECO:0000256" key="7">
    <source>
        <dbReference type="ARBA" id="ARBA00015188"/>
    </source>
</evidence>
<comment type="catalytic activity">
    <reaction evidence="19 20">
        <text>UDP-N-acetyl-alpha-D-muramate + NADP(+) = UDP-N-acetyl-3-O-(1-carboxyvinyl)-alpha-D-glucosamine + NADPH + H(+)</text>
        <dbReference type="Rhea" id="RHEA:12248"/>
        <dbReference type="ChEBI" id="CHEBI:15378"/>
        <dbReference type="ChEBI" id="CHEBI:57783"/>
        <dbReference type="ChEBI" id="CHEBI:58349"/>
        <dbReference type="ChEBI" id="CHEBI:68483"/>
        <dbReference type="ChEBI" id="CHEBI:70757"/>
        <dbReference type="EC" id="1.3.1.98"/>
    </reaction>
</comment>
<dbReference type="GO" id="GO:0008360">
    <property type="term" value="P:regulation of cell shape"/>
    <property type="evidence" value="ECO:0007669"/>
    <property type="project" value="UniProtKB-KW"/>
</dbReference>
<keyword evidence="16 20" id="KW-0131">Cell cycle</keyword>
<dbReference type="Gene3D" id="3.30.43.10">
    <property type="entry name" value="Uridine Diphospho-n-acetylenolpyruvylglucosamine Reductase, domain 2"/>
    <property type="match status" value="1"/>
</dbReference>
<evidence type="ECO:0000256" key="19">
    <source>
        <dbReference type="ARBA" id="ARBA00048914"/>
    </source>
</evidence>
<keyword evidence="10 20" id="KW-0285">Flavoprotein</keyword>
<dbReference type="EMBL" id="JACETM010000008">
    <property type="protein sequence ID" value="MBA4723874.1"/>
    <property type="molecule type" value="Genomic_DNA"/>
</dbReference>
<dbReference type="SUPFAM" id="SSF56194">
    <property type="entry name" value="Uridine diphospho-N-Acetylenolpyruvylglucosamine reductase, MurB, C-terminal domain"/>
    <property type="match status" value="1"/>
</dbReference>
<dbReference type="Gene3D" id="3.90.78.10">
    <property type="entry name" value="UDP-N-acetylenolpyruvoylglucosamine reductase, C-terminal domain"/>
    <property type="match status" value="1"/>
</dbReference>
<evidence type="ECO:0000256" key="15">
    <source>
        <dbReference type="ARBA" id="ARBA00023002"/>
    </source>
</evidence>
<dbReference type="Gene3D" id="3.30.465.10">
    <property type="match status" value="1"/>
</dbReference>
<dbReference type="Pfam" id="PF01565">
    <property type="entry name" value="FAD_binding_4"/>
    <property type="match status" value="1"/>
</dbReference>
<dbReference type="PANTHER" id="PTHR21071:SF4">
    <property type="entry name" value="UDP-N-ACETYLENOLPYRUVOYLGLUCOSAMINE REDUCTASE"/>
    <property type="match status" value="1"/>
</dbReference>
<keyword evidence="15 20" id="KW-0560">Oxidoreductase</keyword>
<evidence type="ECO:0000256" key="2">
    <source>
        <dbReference type="ARBA" id="ARBA00003921"/>
    </source>
</evidence>
<comment type="cofactor">
    <cofactor evidence="1 20">
        <name>FAD</name>
        <dbReference type="ChEBI" id="CHEBI:57692"/>
    </cofactor>
</comment>
<sequence length="332" mass="37414">MILKENYSIKNSLQINSVADYGAEINNLNDLDKLFRFINDKCLDYFILGEGTNLVPPSRYKGLAISYISDEILELDEGILRVGSSVNWQDLVNYAINKNYYGFENLSLIPGSVGAAPIQNIGAYGADVQQLIRNVHYYDLDKGIHNSFDNAQCNFEYRNSIFKESNFLITHVDFKIKKNGELNLNYKSLSHEVNKKIQSGQQLNPKEVSNIVSTIRMKVLPDPSKEPNAGSFFKNPIVKLSDINLSSHNLDDLILWKIDENYSKVGAARLIELIKNSLNSYDNVSISSKHNLVLSTNGNASQQEVLKLASEIQSKVKTTFNIDLEIEPRIIS</sequence>
<dbReference type="GO" id="GO:0071949">
    <property type="term" value="F:FAD binding"/>
    <property type="evidence" value="ECO:0007669"/>
    <property type="project" value="InterPro"/>
</dbReference>
<dbReference type="InterPro" id="IPR011601">
    <property type="entry name" value="MurB_C"/>
</dbReference>
<evidence type="ECO:0000256" key="4">
    <source>
        <dbReference type="ARBA" id="ARBA00004752"/>
    </source>
</evidence>
<dbReference type="NCBIfam" id="TIGR00179">
    <property type="entry name" value="murB"/>
    <property type="match status" value="1"/>
</dbReference>
<proteinExistence type="inferred from homology"/>
<dbReference type="InterPro" id="IPR036635">
    <property type="entry name" value="MurB_C_sf"/>
</dbReference>
<feature type="active site" evidence="20">
    <location>
        <position position="327"/>
    </location>
</feature>
<comment type="pathway">
    <text evidence="4 20">Cell wall biogenesis; peptidoglycan biosynthesis.</text>
</comment>
<evidence type="ECO:0000313" key="22">
    <source>
        <dbReference type="EMBL" id="MBA4723874.1"/>
    </source>
</evidence>
<keyword evidence="8 20" id="KW-0963">Cytoplasm</keyword>
<feature type="active site" evidence="20">
    <location>
        <position position="158"/>
    </location>
</feature>
<evidence type="ECO:0000256" key="6">
    <source>
        <dbReference type="ARBA" id="ARBA00012518"/>
    </source>
</evidence>
<evidence type="ECO:0000256" key="13">
    <source>
        <dbReference type="ARBA" id="ARBA00022960"/>
    </source>
</evidence>
<evidence type="ECO:0000256" key="11">
    <source>
        <dbReference type="ARBA" id="ARBA00022827"/>
    </source>
</evidence>
<evidence type="ECO:0000259" key="21">
    <source>
        <dbReference type="PROSITE" id="PS51387"/>
    </source>
</evidence>
<dbReference type="PANTHER" id="PTHR21071">
    <property type="entry name" value="UDP-N-ACETYLENOLPYRUVOYLGLUCOSAMINE REDUCTASE"/>
    <property type="match status" value="1"/>
</dbReference>
<evidence type="ECO:0000256" key="14">
    <source>
        <dbReference type="ARBA" id="ARBA00022984"/>
    </source>
</evidence>
<dbReference type="PROSITE" id="PS51387">
    <property type="entry name" value="FAD_PCMH"/>
    <property type="match status" value="1"/>
</dbReference>
<dbReference type="GO" id="GO:0051301">
    <property type="term" value="P:cell division"/>
    <property type="evidence" value="ECO:0007669"/>
    <property type="project" value="UniProtKB-KW"/>
</dbReference>
<keyword evidence="13 20" id="KW-0133">Cell shape</keyword>
<accession>A0A838YHM8</accession>
<dbReference type="UniPathway" id="UPA00219"/>
<evidence type="ECO:0000256" key="10">
    <source>
        <dbReference type="ARBA" id="ARBA00022630"/>
    </source>
</evidence>
<comment type="similarity">
    <text evidence="5 20">Belongs to the MurB family.</text>
</comment>
<name>A0A838YHM8_9GAMM</name>
<dbReference type="InterPro" id="IPR006094">
    <property type="entry name" value="Oxid_FAD_bind_N"/>
</dbReference>
<dbReference type="Proteomes" id="UP000585327">
    <property type="component" value="Unassembled WGS sequence"/>
</dbReference>
<evidence type="ECO:0000256" key="12">
    <source>
        <dbReference type="ARBA" id="ARBA00022857"/>
    </source>
</evidence>
<organism evidence="22 23">
    <name type="scientific">SAR86 cluster bacterium</name>
    <dbReference type="NCBI Taxonomy" id="2030880"/>
    <lineage>
        <taxon>Bacteria</taxon>
        <taxon>Pseudomonadati</taxon>
        <taxon>Pseudomonadota</taxon>
        <taxon>Gammaproteobacteria</taxon>
        <taxon>SAR86 cluster</taxon>
    </lineage>
</organism>
<dbReference type="GO" id="GO:0005829">
    <property type="term" value="C:cytosol"/>
    <property type="evidence" value="ECO:0007669"/>
    <property type="project" value="TreeGrafter"/>
</dbReference>
<evidence type="ECO:0000256" key="8">
    <source>
        <dbReference type="ARBA" id="ARBA00022490"/>
    </source>
</evidence>
<dbReference type="NCBIfam" id="NF000755">
    <property type="entry name" value="PRK00046.1"/>
    <property type="match status" value="1"/>
</dbReference>
<dbReference type="GO" id="GO:0008762">
    <property type="term" value="F:UDP-N-acetylmuramate dehydrogenase activity"/>
    <property type="evidence" value="ECO:0007669"/>
    <property type="project" value="UniProtKB-UniRule"/>
</dbReference>
<keyword evidence="17 20" id="KW-0961">Cell wall biogenesis/degradation</keyword>
<feature type="domain" description="FAD-binding PCMH-type" evidence="21">
    <location>
        <begin position="15"/>
        <end position="222"/>
    </location>
</feature>
<keyword evidence="14 20" id="KW-0573">Peptidoglycan synthesis</keyword>
<dbReference type="GO" id="GO:0071555">
    <property type="term" value="P:cell wall organization"/>
    <property type="evidence" value="ECO:0007669"/>
    <property type="project" value="UniProtKB-KW"/>
</dbReference>
<dbReference type="InterPro" id="IPR003170">
    <property type="entry name" value="MurB"/>
</dbReference>
<evidence type="ECO:0000256" key="9">
    <source>
        <dbReference type="ARBA" id="ARBA00022618"/>
    </source>
</evidence>
<evidence type="ECO:0000256" key="20">
    <source>
        <dbReference type="HAMAP-Rule" id="MF_00037"/>
    </source>
</evidence>
<dbReference type="SUPFAM" id="SSF56176">
    <property type="entry name" value="FAD-binding/transporter-associated domain-like"/>
    <property type="match status" value="1"/>
</dbReference>
<dbReference type="AlphaFoldDB" id="A0A838YHM8"/>
<dbReference type="HAMAP" id="MF_00037">
    <property type="entry name" value="MurB"/>
    <property type="match status" value="1"/>
</dbReference>
<evidence type="ECO:0000256" key="1">
    <source>
        <dbReference type="ARBA" id="ARBA00001974"/>
    </source>
</evidence>
<dbReference type="InterPro" id="IPR016166">
    <property type="entry name" value="FAD-bd_PCMH"/>
</dbReference>
<dbReference type="Pfam" id="PF02873">
    <property type="entry name" value="MurB_C"/>
    <property type="match status" value="1"/>
</dbReference>
<evidence type="ECO:0000256" key="5">
    <source>
        <dbReference type="ARBA" id="ARBA00010485"/>
    </source>
</evidence>
<evidence type="ECO:0000313" key="23">
    <source>
        <dbReference type="Proteomes" id="UP000585327"/>
    </source>
</evidence>
<evidence type="ECO:0000256" key="16">
    <source>
        <dbReference type="ARBA" id="ARBA00023306"/>
    </source>
</evidence>
<feature type="active site" description="Proton donor" evidence="20">
    <location>
        <position position="231"/>
    </location>
</feature>
<gene>
    <name evidence="20 22" type="primary">murB</name>
    <name evidence="22" type="ORF">H2021_01530</name>
</gene>
<evidence type="ECO:0000256" key="18">
    <source>
        <dbReference type="ARBA" id="ARBA00031026"/>
    </source>
</evidence>
<dbReference type="InterPro" id="IPR036318">
    <property type="entry name" value="FAD-bd_PCMH-like_sf"/>
</dbReference>